<comment type="caution">
    <text evidence="1">The sequence shown here is derived from an EMBL/GenBank/DDBJ whole genome shotgun (WGS) entry which is preliminary data.</text>
</comment>
<evidence type="ECO:0000313" key="1">
    <source>
        <dbReference type="EMBL" id="OGI43651.1"/>
    </source>
</evidence>
<evidence type="ECO:0000313" key="2">
    <source>
        <dbReference type="Proteomes" id="UP000179344"/>
    </source>
</evidence>
<organism evidence="1 2">
    <name type="scientific">Candidatus Muproteobacteria bacterium RBG_16_65_31</name>
    <dbReference type="NCBI Taxonomy" id="1817759"/>
    <lineage>
        <taxon>Bacteria</taxon>
        <taxon>Pseudomonadati</taxon>
        <taxon>Pseudomonadota</taxon>
        <taxon>Candidatus Muproteobacteria</taxon>
    </lineage>
</organism>
<name>A0A1F6TES4_9PROT</name>
<proteinExistence type="predicted"/>
<gene>
    <name evidence="1" type="ORF">A2V92_04960</name>
</gene>
<accession>A0A1F6TES4</accession>
<evidence type="ECO:0008006" key="3">
    <source>
        <dbReference type="Google" id="ProtNLM"/>
    </source>
</evidence>
<protein>
    <recommendedName>
        <fullName evidence="3">Solute-binding protein family 3/N-terminal domain-containing protein</fullName>
    </recommendedName>
</protein>
<dbReference type="AlphaFoldDB" id="A0A1F6TES4"/>
<dbReference type="Pfam" id="PF12974">
    <property type="entry name" value="Phosphonate-bd"/>
    <property type="match status" value="1"/>
</dbReference>
<dbReference type="SUPFAM" id="SSF53850">
    <property type="entry name" value="Periplasmic binding protein-like II"/>
    <property type="match status" value="1"/>
</dbReference>
<dbReference type="Proteomes" id="UP000179344">
    <property type="component" value="Unassembled WGS sequence"/>
</dbReference>
<reference evidence="1 2" key="1">
    <citation type="journal article" date="2016" name="Nat. Commun.">
        <title>Thousands of microbial genomes shed light on interconnected biogeochemical processes in an aquifer system.</title>
        <authorList>
            <person name="Anantharaman K."/>
            <person name="Brown C.T."/>
            <person name="Hug L.A."/>
            <person name="Sharon I."/>
            <person name="Castelle C.J."/>
            <person name="Probst A.J."/>
            <person name="Thomas B.C."/>
            <person name="Singh A."/>
            <person name="Wilkins M.J."/>
            <person name="Karaoz U."/>
            <person name="Brodie E.L."/>
            <person name="Williams K.H."/>
            <person name="Hubbard S.S."/>
            <person name="Banfield J.F."/>
        </authorList>
    </citation>
    <scope>NUCLEOTIDE SEQUENCE [LARGE SCALE GENOMIC DNA]</scope>
</reference>
<dbReference type="Gene3D" id="3.40.190.10">
    <property type="entry name" value="Periplasmic binding protein-like II"/>
    <property type="match status" value="2"/>
</dbReference>
<sequence length="280" mass="31185">MLLYGLTWTWAAEPAAAGDTEFVFSAPPRGERAKEQGIYDPIAEYLTRATGQKFVYAYSHDWLTYQNRMRTGTYDLMFDGPHFVGWRMANLGHTPLVKLADEFIFVVITRADNQRVREVKDLSGRMVCAHSIPNLGTLALLSQFPNAARQPYITEIQGWDKAYQGVQDNKCVGTVLPLKVLKKMDSGASRKMKTLYTHPALPNQAFTASPRVSAELQRKIAAALLSEEGKKATAKLLEAYAAKEFVPARPGEYAGLGSLLKDVYGFDNDRAKQTLSAKDR</sequence>
<dbReference type="EMBL" id="MFST01000105">
    <property type="protein sequence ID" value="OGI43651.1"/>
    <property type="molecule type" value="Genomic_DNA"/>
</dbReference>